<protein>
    <submittedName>
        <fullName evidence="1">Uncharacterized protein</fullName>
    </submittedName>
</protein>
<evidence type="ECO:0000313" key="2">
    <source>
        <dbReference type="Proteomes" id="UP000242715"/>
    </source>
</evidence>
<dbReference type="OrthoDB" id="1422167at2759"/>
<proteinExistence type="predicted"/>
<name>A0A2Z6P4N9_TRISU</name>
<organism evidence="1 2">
    <name type="scientific">Trifolium subterraneum</name>
    <name type="common">Subterranean clover</name>
    <dbReference type="NCBI Taxonomy" id="3900"/>
    <lineage>
        <taxon>Eukaryota</taxon>
        <taxon>Viridiplantae</taxon>
        <taxon>Streptophyta</taxon>
        <taxon>Embryophyta</taxon>
        <taxon>Tracheophyta</taxon>
        <taxon>Spermatophyta</taxon>
        <taxon>Magnoliopsida</taxon>
        <taxon>eudicotyledons</taxon>
        <taxon>Gunneridae</taxon>
        <taxon>Pentapetalae</taxon>
        <taxon>rosids</taxon>
        <taxon>fabids</taxon>
        <taxon>Fabales</taxon>
        <taxon>Fabaceae</taxon>
        <taxon>Papilionoideae</taxon>
        <taxon>50 kb inversion clade</taxon>
        <taxon>NPAAA clade</taxon>
        <taxon>Hologalegina</taxon>
        <taxon>IRL clade</taxon>
        <taxon>Trifolieae</taxon>
        <taxon>Trifolium</taxon>
    </lineage>
</organism>
<evidence type="ECO:0000313" key="1">
    <source>
        <dbReference type="EMBL" id="GAU49543.1"/>
    </source>
</evidence>
<reference evidence="2" key="1">
    <citation type="journal article" date="2017" name="Front. Plant Sci.">
        <title>Climate Clever Clovers: New Paradigm to Reduce the Environmental Footprint of Ruminants by Breeding Low Methanogenic Forages Utilizing Haplotype Variation.</title>
        <authorList>
            <person name="Kaur P."/>
            <person name="Appels R."/>
            <person name="Bayer P.E."/>
            <person name="Keeble-Gagnere G."/>
            <person name="Wang J."/>
            <person name="Hirakawa H."/>
            <person name="Shirasawa K."/>
            <person name="Vercoe P."/>
            <person name="Stefanova K."/>
            <person name="Durmic Z."/>
            <person name="Nichols P."/>
            <person name="Revell C."/>
            <person name="Isobe S.N."/>
            <person name="Edwards D."/>
            <person name="Erskine W."/>
        </authorList>
    </citation>
    <scope>NUCLEOTIDE SEQUENCE [LARGE SCALE GENOMIC DNA]</scope>
    <source>
        <strain evidence="2">cv. Daliak</strain>
    </source>
</reference>
<sequence length="91" mass="10030">MTRDLQNKIAVILPPHHDHGRDVIAGAVGNNADFSVAAMYNKLCGFDMDEVDLVWSKIWELSVTERRSGDQFACFKGLSFSELVLDSSGEG</sequence>
<dbReference type="EMBL" id="DF974584">
    <property type="protein sequence ID" value="GAU49543.1"/>
    <property type="molecule type" value="Genomic_DNA"/>
</dbReference>
<dbReference type="AlphaFoldDB" id="A0A2Z6P4N9"/>
<keyword evidence="2" id="KW-1185">Reference proteome</keyword>
<gene>
    <name evidence="1" type="ORF">TSUD_136510</name>
</gene>
<accession>A0A2Z6P4N9</accession>
<dbReference type="Proteomes" id="UP000242715">
    <property type="component" value="Unassembled WGS sequence"/>
</dbReference>